<evidence type="ECO:0000313" key="2">
    <source>
        <dbReference type="EMBL" id="KZT50675.1"/>
    </source>
</evidence>
<reference evidence="2 3" key="1">
    <citation type="journal article" date="2016" name="Mol. Biol. Evol.">
        <title>Comparative Genomics of Early-Diverging Mushroom-Forming Fungi Provides Insights into the Origins of Lignocellulose Decay Capabilities.</title>
        <authorList>
            <person name="Nagy L.G."/>
            <person name="Riley R."/>
            <person name="Tritt A."/>
            <person name="Adam C."/>
            <person name="Daum C."/>
            <person name="Floudas D."/>
            <person name="Sun H."/>
            <person name="Yadav J.S."/>
            <person name="Pangilinan J."/>
            <person name="Larsson K.H."/>
            <person name="Matsuura K."/>
            <person name="Barry K."/>
            <person name="Labutti K."/>
            <person name="Kuo R."/>
            <person name="Ohm R.A."/>
            <person name="Bhattacharya S.S."/>
            <person name="Shirouzu T."/>
            <person name="Yoshinaga Y."/>
            <person name="Martin F.M."/>
            <person name="Grigoriev I.V."/>
            <person name="Hibbett D.S."/>
        </authorList>
    </citation>
    <scope>NUCLEOTIDE SEQUENCE [LARGE SCALE GENOMIC DNA]</scope>
    <source>
        <strain evidence="2 3">HHB12733</strain>
    </source>
</reference>
<proteinExistence type="predicted"/>
<sequence length="539" mass="59415">MSFTSFTHTLKRAFGFPTTRWNELPASARPSAPKYVDKEVVEPSINEKSRSKTRYCSACARGCRGMHSSTICCICHWSQVLDRSSLDNVDSCAECMPDLHAAIRKQALIAHIDSIPYVKPSQAASGSSYNMPPKTCGHNLCILTIDLCCHCSDLRPDAKNMIHVDGKGMIGGSRSSTYCTSCRNTKPVFMARPSRPSKSAYRQSTRQAKASSKSSTVPRGPRIQIPVGPYKECGHLYCHLTLSTCCACADKRPYDGWETAYVDGKGLTPVQGRTTTGYCPACRRRKEHPPSQSYRATIHDLPAPARPYIAIPQSPVDDVVCSDPCVLRHRRSRRDCCICSITMQMDKWLQAHYLARPPLPQMPDFCALCKETAQYRATVHKWNDMLTSVVLSTRLGNRTIIPLPLIPNEALPHTKAGRTTAVIEDEEESLAPSSLRGEDDYGPSASPSRDSGVDEPDFREDASTLCETQSPEDVESTQPRGSIQASSEEAWSELDPDAGTHLLSAGGEDEDQNDGLSDQSRADDDESLWTVVEARPDYS</sequence>
<feature type="region of interest" description="Disordered" evidence="1">
    <location>
        <begin position="421"/>
        <end position="539"/>
    </location>
</feature>
<dbReference type="AlphaFoldDB" id="A0A165CET9"/>
<keyword evidence="3" id="KW-1185">Reference proteome</keyword>
<feature type="region of interest" description="Disordered" evidence="1">
    <location>
        <begin position="191"/>
        <end position="221"/>
    </location>
</feature>
<name>A0A165CET9_9BASI</name>
<dbReference type="Proteomes" id="UP000076842">
    <property type="component" value="Unassembled WGS sequence"/>
</dbReference>
<accession>A0A165CET9</accession>
<feature type="compositionally biased region" description="Polar residues" evidence="1">
    <location>
        <begin position="196"/>
        <end position="217"/>
    </location>
</feature>
<evidence type="ECO:0000313" key="3">
    <source>
        <dbReference type="Proteomes" id="UP000076842"/>
    </source>
</evidence>
<protein>
    <submittedName>
        <fullName evidence="2">Uncharacterized protein</fullName>
    </submittedName>
</protein>
<dbReference type="InParanoid" id="A0A165CET9"/>
<evidence type="ECO:0000256" key="1">
    <source>
        <dbReference type="SAM" id="MobiDB-lite"/>
    </source>
</evidence>
<gene>
    <name evidence="2" type="ORF">CALCODRAFT_558984</name>
</gene>
<organism evidence="2 3">
    <name type="scientific">Calocera cornea HHB12733</name>
    <dbReference type="NCBI Taxonomy" id="1353952"/>
    <lineage>
        <taxon>Eukaryota</taxon>
        <taxon>Fungi</taxon>
        <taxon>Dikarya</taxon>
        <taxon>Basidiomycota</taxon>
        <taxon>Agaricomycotina</taxon>
        <taxon>Dacrymycetes</taxon>
        <taxon>Dacrymycetales</taxon>
        <taxon>Dacrymycetaceae</taxon>
        <taxon>Calocera</taxon>
    </lineage>
</organism>
<dbReference type="EMBL" id="KV424152">
    <property type="protein sequence ID" value="KZT50675.1"/>
    <property type="molecule type" value="Genomic_DNA"/>
</dbReference>
<feature type="compositionally biased region" description="Polar residues" evidence="1">
    <location>
        <begin position="476"/>
        <end position="489"/>
    </location>
</feature>